<evidence type="ECO:0000313" key="2">
    <source>
        <dbReference type="EMBL" id="MCI74184.1"/>
    </source>
</evidence>
<protein>
    <submittedName>
        <fullName evidence="2">Uncharacterized protein</fullName>
    </submittedName>
</protein>
<proteinExistence type="predicted"/>
<organism evidence="2 3">
    <name type="scientific">Trifolium medium</name>
    <dbReference type="NCBI Taxonomy" id="97028"/>
    <lineage>
        <taxon>Eukaryota</taxon>
        <taxon>Viridiplantae</taxon>
        <taxon>Streptophyta</taxon>
        <taxon>Embryophyta</taxon>
        <taxon>Tracheophyta</taxon>
        <taxon>Spermatophyta</taxon>
        <taxon>Magnoliopsida</taxon>
        <taxon>eudicotyledons</taxon>
        <taxon>Gunneridae</taxon>
        <taxon>Pentapetalae</taxon>
        <taxon>rosids</taxon>
        <taxon>fabids</taxon>
        <taxon>Fabales</taxon>
        <taxon>Fabaceae</taxon>
        <taxon>Papilionoideae</taxon>
        <taxon>50 kb inversion clade</taxon>
        <taxon>NPAAA clade</taxon>
        <taxon>Hologalegina</taxon>
        <taxon>IRL clade</taxon>
        <taxon>Trifolieae</taxon>
        <taxon>Trifolium</taxon>
    </lineage>
</organism>
<dbReference type="Proteomes" id="UP000265520">
    <property type="component" value="Unassembled WGS sequence"/>
</dbReference>
<feature type="region of interest" description="Disordered" evidence="1">
    <location>
        <begin position="1"/>
        <end position="44"/>
    </location>
</feature>
<comment type="caution">
    <text evidence="2">The sequence shown here is derived from an EMBL/GenBank/DDBJ whole genome shotgun (WGS) entry which is preliminary data.</text>
</comment>
<name>A0A392UNF6_9FABA</name>
<evidence type="ECO:0000256" key="1">
    <source>
        <dbReference type="SAM" id="MobiDB-lite"/>
    </source>
</evidence>
<feature type="non-terminal residue" evidence="2">
    <location>
        <position position="44"/>
    </location>
</feature>
<reference evidence="2 3" key="1">
    <citation type="journal article" date="2018" name="Front. Plant Sci.">
        <title>Red Clover (Trifolium pratense) and Zigzag Clover (T. medium) - A Picture of Genomic Similarities and Differences.</title>
        <authorList>
            <person name="Dluhosova J."/>
            <person name="Istvanek J."/>
            <person name="Nedelnik J."/>
            <person name="Repkova J."/>
        </authorList>
    </citation>
    <scope>NUCLEOTIDE SEQUENCE [LARGE SCALE GENOMIC DNA]</scope>
    <source>
        <strain evidence="3">cv. 10/8</strain>
        <tissue evidence="2">Leaf</tissue>
    </source>
</reference>
<sequence>MRTQAIRPHFLHGRGQQPQIPPSQPAPPQAPPSMLALGDLLAVE</sequence>
<dbReference type="AlphaFoldDB" id="A0A392UNF6"/>
<accession>A0A392UNF6</accession>
<evidence type="ECO:0000313" key="3">
    <source>
        <dbReference type="Proteomes" id="UP000265520"/>
    </source>
</evidence>
<feature type="compositionally biased region" description="Pro residues" evidence="1">
    <location>
        <begin position="19"/>
        <end position="31"/>
    </location>
</feature>
<keyword evidence="3" id="KW-1185">Reference proteome</keyword>
<dbReference type="EMBL" id="LXQA010855255">
    <property type="protein sequence ID" value="MCI74184.1"/>
    <property type="molecule type" value="Genomic_DNA"/>
</dbReference>